<dbReference type="EMBL" id="JAOTJD010000007">
    <property type="protein sequence ID" value="MFD3263475.1"/>
    <property type="molecule type" value="Genomic_DNA"/>
</dbReference>
<comment type="caution">
    <text evidence="6">The sequence shown here is derived from an EMBL/GenBank/DDBJ whole genome shotgun (WGS) entry which is preliminary data.</text>
</comment>
<feature type="domain" description="UspA" evidence="5">
    <location>
        <begin position="12"/>
        <end position="149"/>
    </location>
</feature>
<evidence type="ECO:0000256" key="1">
    <source>
        <dbReference type="ARBA" id="ARBA00008791"/>
    </source>
</evidence>
<evidence type="ECO:0000313" key="7">
    <source>
        <dbReference type="Proteomes" id="UP001598130"/>
    </source>
</evidence>
<keyword evidence="3" id="KW-0067">ATP-binding</keyword>
<feature type="region of interest" description="Disordered" evidence="4">
    <location>
        <begin position="56"/>
        <end position="80"/>
    </location>
</feature>
<protein>
    <submittedName>
        <fullName evidence="6">Universal stress protein</fullName>
    </submittedName>
</protein>
<organism evidence="6 7">
    <name type="scientific">Phenylobacterium ferrooxidans</name>
    <dbReference type="NCBI Taxonomy" id="2982689"/>
    <lineage>
        <taxon>Bacteria</taxon>
        <taxon>Pseudomonadati</taxon>
        <taxon>Pseudomonadota</taxon>
        <taxon>Alphaproteobacteria</taxon>
        <taxon>Caulobacterales</taxon>
        <taxon>Caulobacteraceae</taxon>
        <taxon>Phenylobacterium</taxon>
    </lineage>
</organism>
<keyword evidence="7" id="KW-1185">Reference proteome</keyword>
<dbReference type="Proteomes" id="UP001598130">
    <property type="component" value="Unassembled WGS sequence"/>
</dbReference>
<dbReference type="PANTHER" id="PTHR46268:SF27">
    <property type="entry name" value="UNIVERSAL STRESS PROTEIN RV2623"/>
    <property type="match status" value="1"/>
</dbReference>
<dbReference type="PANTHER" id="PTHR46268">
    <property type="entry name" value="STRESS RESPONSE PROTEIN NHAX"/>
    <property type="match status" value="1"/>
</dbReference>
<feature type="compositionally biased region" description="Basic and acidic residues" evidence="4">
    <location>
        <begin position="67"/>
        <end position="80"/>
    </location>
</feature>
<name>A0ABW6CKE3_9CAUL</name>
<evidence type="ECO:0000256" key="2">
    <source>
        <dbReference type="ARBA" id="ARBA00022741"/>
    </source>
</evidence>
<keyword evidence="2" id="KW-0547">Nucleotide-binding</keyword>
<gene>
    <name evidence="6" type="ORF">OCL97_05765</name>
</gene>
<dbReference type="InterPro" id="IPR006015">
    <property type="entry name" value="Universal_stress_UspA"/>
</dbReference>
<dbReference type="InterPro" id="IPR014729">
    <property type="entry name" value="Rossmann-like_a/b/a_fold"/>
</dbReference>
<accession>A0ABW6CKE3</accession>
<evidence type="ECO:0000256" key="3">
    <source>
        <dbReference type="ARBA" id="ARBA00022840"/>
    </source>
</evidence>
<dbReference type="SUPFAM" id="SSF52402">
    <property type="entry name" value="Adenine nucleotide alpha hydrolases-like"/>
    <property type="match status" value="2"/>
</dbReference>
<evidence type="ECO:0000256" key="4">
    <source>
        <dbReference type="SAM" id="MobiDB-lite"/>
    </source>
</evidence>
<reference evidence="6 7" key="1">
    <citation type="submission" date="2022-09" db="EMBL/GenBank/DDBJ databases">
        <title>New species of Phenylobacterium.</title>
        <authorList>
            <person name="Mieszkin S."/>
        </authorList>
    </citation>
    <scope>NUCLEOTIDE SEQUENCE [LARGE SCALE GENOMIC DNA]</scope>
    <source>
        <strain evidence="6 7">HK31-G</strain>
    </source>
</reference>
<dbReference type="InterPro" id="IPR006016">
    <property type="entry name" value="UspA"/>
</dbReference>
<evidence type="ECO:0000313" key="6">
    <source>
        <dbReference type="EMBL" id="MFD3263475.1"/>
    </source>
</evidence>
<sequence>MTNPSWRQGPPRTILLATDLSSRCDRAVQRGLQLAKLWNSRLIILNVIEPVHTTDRNEMGDLPSWRRPADPRRGAQDQLRRQFGESVQGAEVRVVEGEPVAAIEEAARELGADLIVTGVARDEVFGRYVLGSTVDRLARQTSVPLLVVKSRVWPYEEILVATDFSEASQQALTAADRFFPTAPLTALHGWEVPYAGFLDAPGFREQWKEQEKQGCEDFLQRSQLSFEGRARVRVLVEHGCPEVLVRQYMLDKEVDLVVVGTHGGSGLFDKRLGGTAKRILEYAPADVLLIREPRAVRRGEPSR</sequence>
<dbReference type="Pfam" id="PF00582">
    <property type="entry name" value="Usp"/>
    <property type="match status" value="2"/>
</dbReference>
<evidence type="ECO:0000259" key="5">
    <source>
        <dbReference type="Pfam" id="PF00582"/>
    </source>
</evidence>
<feature type="domain" description="UspA" evidence="5">
    <location>
        <begin position="155"/>
        <end position="291"/>
    </location>
</feature>
<dbReference type="CDD" id="cd00293">
    <property type="entry name" value="USP-like"/>
    <property type="match status" value="2"/>
</dbReference>
<dbReference type="RefSeq" id="WP_377368416.1">
    <property type="nucleotide sequence ID" value="NZ_JAOTJD010000007.1"/>
</dbReference>
<comment type="similarity">
    <text evidence="1">Belongs to the universal stress protein A family.</text>
</comment>
<dbReference type="PRINTS" id="PR01438">
    <property type="entry name" value="UNVRSLSTRESS"/>
</dbReference>
<proteinExistence type="inferred from homology"/>
<dbReference type="Gene3D" id="3.40.50.620">
    <property type="entry name" value="HUPs"/>
    <property type="match status" value="2"/>
</dbReference>